<protein>
    <submittedName>
        <fullName evidence="8">Integrase</fullName>
    </submittedName>
</protein>
<dbReference type="InterPro" id="IPR002104">
    <property type="entry name" value="Integrase_catalytic"/>
</dbReference>
<reference evidence="8 9" key="1">
    <citation type="submission" date="2020-08" db="EMBL/GenBank/DDBJ databases">
        <title>Genomic Encyclopedia of Type Strains, Phase III (KMG-III): the genomes of soil and plant-associated and newly described type strains.</title>
        <authorList>
            <person name="Whitman W."/>
        </authorList>
    </citation>
    <scope>NUCLEOTIDE SEQUENCE [LARGE SCALE GENOMIC DNA]</scope>
    <source>
        <strain evidence="8 9">CECT 8960</strain>
    </source>
</reference>
<dbReference type="PROSITE" id="PS51900">
    <property type="entry name" value="CB"/>
    <property type="match status" value="1"/>
</dbReference>
<keyword evidence="4" id="KW-0233">DNA recombination</keyword>
<dbReference type="PROSITE" id="PS51898">
    <property type="entry name" value="TYR_RECOMBINASE"/>
    <property type="match status" value="1"/>
</dbReference>
<evidence type="ECO:0000256" key="3">
    <source>
        <dbReference type="ARBA" id="ARBA00023125"/>
    </source>
</evidence>
<dbReference type="Pfam" id="PF14659">
    <property type="entry name" value="Phage_int_SAM_3"/>
    <property type="match status" value="1"/>
</dbReference>
<keyword evidence="2" id="KW-0229">DNA integration</keyword>
<evidence type="ECO:0000256" key="4">
    <source>
        <dbReference type="ARBA" id="ARBA00023172"/>
    </source>
</evidence>
<feature type="domain" description="Core-binding (CB)" evidence="7">
    <location>
        <begin position="1"/>
        <end position="78"/>
    </location>
</feature>
<evidence type="ECO:0000259" key="7">
    <source>
        <dbReference type="PROSITE" id="PS51900"/>
    </source>
</evidence>
<dbReference type="InterPro" id="IPR013762">
    <property type="entry name" value="Integrase-like_cat_sf"/>
</dbReference>
<evidence type="ECO:0000256" key="1">
    <source>
        <dbReference type="ARBA" id="ARBA00008857"/>
    </source>
</evidence>
<keyword evidence="9" id="KW-1185">Reference proteome</keyword>
<comment type="similarity">
    <text evidence="1">Belongs to the 'phage' integrase family.</text>
</comment>
<evidence type="ECO:0000256" key="5">
    <source>
        <dbReference type="PROSITE-ProRule" id="PRU01248"/>
    </source>
</evidence>
<dbReference type="PANTHER" id="PTHR30629">
    <property type="entry name" value="PROPHAGE INTEGRASE"/>
    <property type="match status" value="1"/>
</dbReference>
<gene>
    <name evidence="8" type="ORF">FHR82_005142</name>
</gene>
<dbReference type="GO" id="GO:0003677">
    <property type="term" value="F:DNA binding"/>
    <property type="evidence" value="ECO:0007669"/>
    <property type="project" value="UniProtKB-UniRule"/>
</dbReference>
<dbReference type="Proteomes" id="UP000520767">
    <property type="component" value="Unassembled WGS sequence"/>
</dbReference>
<dbReference type="CDD" id="cd01189">
    <property type="entry name" value="INT_ICEBs1_C_like"/>
    <property type="match status" value="1"/>
</dbReference>
<sequence>MGEWVRRWSDAHDVGAGTWAKYDSHLRNHILPRFGEVELGEIGRMTVKAWVKSLRRSLAEPTVRDVVSLFSTIMNEAVDEGLIAANPCRRLRVNTGAGDERPVATPEQVALIVGRARLMDRVMMIMAAYGGMRWGELAGLQWRRVDLDGGHLSTDAKVGALHEVGGTLTLGPPKTKASVRTVHLPPFLVDLLAELRESHPGARYVFTAVEGGWHRRANFRRRVWLPAVAGDVKRGWNPIAPGLHFHDLRHTHNTWLIEDHVPDVLRHRRMGHRQKGVSGIYSHVTPPMIAAMLDGLQRRWEQTGSTDVGDHYWDASVVKISCSQSAPTTQKRPVGDDHQQAV</sequence>
<dbReference type="InterPro" id="IPR004107">
    <property type="entry name" value="Integrase_SAM-like_N"/>
</dbReference>
<dbReference type="InterPro" id="IPR050808">
    <property type="entry name" value="Phage_Integrase"/>
</dbReference>
<proteinExistence type="inferred from homology"/>
<dbReference type="RefSeq" id="WP_221464230.1">
    <property type="nucleotide sequence ID" value="NZ_JACHJQ010000005.1"/>
</dbReference>
<name>A0A7W7Q8D3_9PSEU</name>
<evidence type="ECO:0000313" key="8">
    <source>
        <dbReference type="EMBL" id="MBB4908889.1"/>
    </source>
</evidence>
<organism evidence="8 9">
    <name type="scientific">Actinophytocola algeriensis</name>
    <dbReference type="NCBI Taxonomy" id="1768010"/>
    <lineage>
        <taxon>Bacteria</taxon>
        <taxon>Bacillati</taxon>
        <taxon>Actinomycetota</taxon>
        <taxon>Actinomycetes</taxon>
        <taxon>Pseudonocardiales</taxon>
        <taxon>Pseudonocardiaceae</taxon>
    </lineage>
</organism>
<dbReference type="SUPFAM" id="SSF56349">
    <property type="entry name" value="DNA breaking-rejoining enzymes"/>
    <property type="match status" value="1"/>
</dbReference>
<dbReference type="GO" id="GO:0015074">
    <property type="term" value="P:DNA integration"/>
    <property type="evidence" value="ECO:0007669"/>
    <property type="project" value="UniProtKB-KW"/>
</dbReference>
<accession>A0A7W7Q8D3</accession>
<dbReference type="InterPro" id="IPR011010">
    <property type="entry name" value="DNA_brk_join_enz"/>
</dbReference>
<dbReference type="AlphaFoldDB" id="A0A7W7Q8D3"/>
<dbReference type="GO" id="GO:0006310">
    <property type="term" value="P:DNA recombination"/>
    <property type="evidence" value="ECO:0007669"/>
    <property type="project" value="UniProtKB-KW"/>
</dbReference>
<dbReference type="InterPro" id="IPR044068">
    <property type="entry name" value="CB"/>
</dbReference>
<comment type="caution">
    <text evidence="8">The sequence shown here is derived from an EMBL/GenBank/DDBJ whole genome shotgun (WGS) entry which is preliminary data.</text>
</comment>
<dbReference type="InterPro" id="IPR010998">
    <property type="entry name" value="Integrase_recombinase_N"/>
</dbReference>
<feature type="domain" description="Tyr recombinase" evidence="6">
    <location>
        <begin position="99"/>
        <end position="294"/>
    </location>
</feature>
<evidence type="ECO:0000256" key="2">
    <source>
        <dbReference type="ARBA" id="ARBA00022908"/>
    </source>
</evidence>
<dbReference type="Gene3D" id="1.10.443.10">
    <property type="entry name" value="Intergrase catalytic core"/>
    <property type="match status" value="1"/>
</dbReference>
<dbReference type="Pfam" id="PF00589">
    <property type="entry name" value="Phage_integrase"/>
    <property type="match status" value="1"/>
</dbReference>
<dbReference type="PANTHER" id="PTHR30629:SF2">
    <property type="entry name" value="PROPHAGE INTEGRASE INTS-RELATED"/>
    <property type="match status" value="1"/>
</dbReference>
<evidence type="ECO:0000259" key="6">
    <source>
        <dbReference type="PROSITE" id="PS51898"/>
    </source>
</evidence>
<dbReference type="Gene3D" id="1.10.150.130">
    <property type="match status" value="1"/>
</dbReference>
<dbReference type="EMBL" id="JACHJQ010000005">
    <property type="protein sequence ID" value="MBB4908889.1"/>
    <property type="molecule type" value="Genomic_DNA"/>
</dbReference>
<keyword evidence="3 5" id="KW-0238">DNA-binding</keyword>
<evidence type="ECO:0000313" key="9">
    <source>
        <dbReference type="Proteomes" id="UP000520767"/>
    </source>
</evidence>